<evidence type="ECO:0000256" key="6">
    <source>
        <dbReference type="ARBA" id="ARBA00023049"/>
    </source>
</evidence>
<dbReference type="Proteomes" id="UP000315750">
    <property type="component" value="Chromosome"/>
</dbReference>
<keyword evidence="6" id="KW-0482">Metalloprotease</keyword>
<dbReference type="KEGG" id="amuc:Pan181_38010"/>
<accession>A0A518AS83</accession>
<comment type="similarity">
    <text evidence="2 7">Belongs to the peptidase M14 family.</text>
</comment>
<dbReference type="Gene3D" id="3.40.630.10">
    <property type="entry name" value="Zn peptidases"/>
    <property type="match status" value="1"/>
</dbReference>
<dbReference type="Pfam" id="PF00246">
    <property type="entry name" value="Peptidase_M14"/>
    <property type="match status" value="1"/>
</dbReference>
<organism evidence="9 10">
    <name type="scientific">Aeoliella mucimassa</name>
    <dbReference type="NCBI Taxonomy" id="2527972"/>
    <lineage>
        <taxon>Bacteria</taxon>
        <taxon>Pseudomonadati</taxon>
        <taxon>Planctomycetota</taxon>
        <taxon>Planctomycetia</taxon>
        <taxon>Pirellulales</taxon>
        <taxon>Lacipirellulaceae</taxon>
        <taxon>Aeoliella</taxon>
    </lineage>
</organism>
<dbReference type="PANTHER" id="PTHR11705">
    <property type="entry name" value="PROTEASE FAMILY M14 CARBOXYPEPTIDASE A,B"/>
    <property type="match status" value="1"/>
</dbReference>
<reference evidence="9 10" key="1">
    <citation type="submission" date="2019-02" db="EMBL/GenBank/DDBJ databases">
        <title>Deep-cultivation of Planctomycetes and their phenomic and genomic characterization uncovers novel biology.</title>
        <authorList>
            <person name="Wiegand S."/>
            <person name="Jogler M."/>
            <person name="Boedeker C."/>
            <person name="Pinto D."/>
            <person name="Vollmers J."/>
            <person name="Rivas-Marin E."/>
            <person name="Kohn T."/>
            <person name="Peeters S.H."/>
            <person name="Heuer A."/>
            <person name="Rast P."/>
            <person name="Oberbeckmann S."/>
            <person name="Bunk B."/>
            <person name="Jeske O."/>
            <person name="Meyerdierks A."/>
            <person name="Storesund J.E."/>
            <person name="Kallscheuer N."/>
            <person name="Luecker S."/>
            <person name="Lage O.M."/>
            <person name="Pohl T."/>
            <person name="Merkel B.J."/>
            <person name="Hornburger P."/>
            <person name="Mueller R.-W."/>
            <person name="Bruemmer F."/>
            <person name="Labrenz M."/>
            <person name="Spormann A.M."/>
            <person name="Op den Camp H."/>
            <person name="Overmann J."/>
            <person name="Amann R."/>
            <person name="Jetten M.S.M."/>
            <person name="Mascher T."/>
            <person name="Medema M.H."/>
            <person name="Devos D.P."/>
            <person name="Kaster A.-K."/>
            <person name="Ovreas L."/>
            <person name="Rohde M."/>
            <person name="Galperin M.Y."/>
            <person name="Jogler C."/>
        </authorList>
    </citation>
    <scope>NUCLEOTIDE SEQUENCE [LARGE SCALE GENOMIC DNA]</scope>
    <source>
        <strain evidence="9 10">Pan181</strain>
    </source>
</reference>
<evidence type="ECO:0000259" key="8">
    <source>
        <dbReference type="PROSITE" id="PS52035"/>
    </source>
</evidence>
<dbReference type="PROSITE" id="PS52035">
    <property type="entry name" value="PEPTIDASE_M14"/>
    <property type="match status" value="1"/>
</dbReference>
<keyword evidence="10" id="KW-1185">Reference proteome</keyword>
<dbReference type="SUPFAM" id="SSF53187">
    <property type="entry name" value="Zn-dependent exopeptidases"/>
    <property type="match status" value="1"/>
</dbReference>
<evidence type="ECO:0000256" key="3">
    <source>
        <dbReference type="ARBA" id="ARBA00022670"/>
    </source>
</evidence>
<dbReference type="GO" id="GO:0005615">
    <property type="term" value="C:extracellular space"/>
    <property type="evidence" value="ECO:0007669"/>
    <property type="project" value="TreeGrafter"/>
</dbReference>
<dbReference type="AlphaFoldDB" id="A0A518AS83"/>
<keyword evidence="3" id="KW-0645">Protease</keyword>
<keyword evidence="9" id="KW-0121">Carboxypeptidase</keyword>
<comment type="cofactor">
    <cofactor evidence="1">
        <name>Zn(2+)</name>
        <dbReference type="ChEBI" id="CHEBI:29105"/>
    </cofactor>
</comment>
<evidence type="ECO:0000256" key="1">
    <source>
        <dbReference type="ARBA" id="ARBA00001947"/>
    </source>
</evidence>
<dbReference type="GO" id="GO:0008270">
    <property type="term" value="F:zinc ion binding"/>
    <property type="evidence" value="ECO:0007669"/>
    <property type="project" value="InterPro"/>
</dbReference>
<dbReference type="OrthoDB" id="9758209at2"/>
<name>A0A518AS83_9BACT</name>
<evidence type="ECO:0000256" key="7">
    <source>
        <dbReference type="PROSITE-ProRule" id="PRU01379"/>
    </source>
</evidence>
<sequence>MREFPFEDLSPTDRHLLDLHHRFRISPANPGELRQKDVATWLKGFEQTSASNREKHPVQLRTVGKSHNGQEVYLATIGTGPNKVFMWSQMHGDEPTHTAVLLDLLNTLVSGQEEVNGELKLLETCTLHLMPMLNPDGADLNTRENAQGIDINRDAVDLATPEGRILRQVTLDLKPNFGFNLHNQRANKVVTGTEQVAAISVLAPPINDDDTVTPSVKLARQLALEMFAVGTRLLKGHATRYEAGYMPTAFGEWVQNQGASTALLEAGGWPDIDSQANDLVELHYVALMTALISISQNRLQEIDASRYKELPLNQVPEE</sequence>
<evidence type="ECO:0000256" key="4">
    <source>
        <dbReference type="ARBA" id="ARBA00022801"/>
    </source>
</evidence>
<dbReference type="RefSeq" id="WP_145248843.1">
    <property type="nucleotide sequence ID" value="NZ_CP036278.1"/>
</dbReference>
<keyword evidence="4" id="KW-0378">Hydrolase</keyword>
<dbReference type="PANTHER" id="PTHR11705:SF143">
    <property type="entry name" value="SLL0236 PROTEIN"/>
    <property type="match status" value="1"/>
</dbReference>
<comment type="caution">
    <text evidence="7">Lacks conserved residue(s) required for the propagation of feature annotation.</text>
</comment>
<evidence type="ECO:0000256" key="5">
    <source>
        <dbReference type="ARBA" id="ARBA00022833"/>
    </source>
</evidence>
<evidence type="ECO:0000313" key="9">
    <source>
        <dbReference type="EMBL" id="QDU57583.1"/>
    </source>
</evidence>
<evidence type="ECO:0000256" key="2">
    <source>
        <dbReference type="ARBA" id="ARBA00005988"/>
    </source>
</evidence>
<protein>
    <submittedName>
        <fullName evidence="9">Zinc carboxypeptidase</fullName>
    </submittedName>
</protein>
<evidence type="ECO:0000313" key="10">
    <source>
        <dbReference type="Proteomes" id="UP000315750"/>
    </source>
</evidence>
<dbReference type="GO" id="GO:0006508">
    <property type="term" value="P:proteolysis"/>
    <property type="evidence" value="ECO:0007669"/>
    <property type="project" value="UniProtKB-KW"/>
</dbReference>
<keyword evidence="5" id="KW-0862">Zinc</keyword>
<dbReference type="GO" id="GO:0004181">
    <property type="term" value="F:metallocarboxypeptidase activity"/>
    <property type="evidence" value="ECO:0007669"/>
    <property type="project" value="InterPro"/>
</dbReference>
<feature type="domain" description="Peptidase M14" evidence="8">
    <location>
        <begin position="31"/>
        <end position="318"/>
    </location>
</feature>
<proteinExistence type="inferred from homology"/>
<dbReference type="InterPro" id="IPR000834">
    <property type="entry name" value="Peptidase_M14"/>
</dbReference>
<dbReference type="EMBL" id="CP036278">
    <property type="protein sequence ID" value="QDU57583.1"/>
    <property type="molecule type" value="Genomic_DNA"/>
</dbReference>
<dbReference type="SMART" id="SM00631">
    <property type="entry name" value="Zn_pept"/>
    <property type="match status" value="1"/>
</dbReference>
<gene>
    <name evidence="9" type="ORF">Pan181_38010</name>
</gene>